<accession>A0AAW4PHP0</accession>
<dbReference type="Proteomes" id="UP001430455">
    <property type="component" value="Unassembled WGS sequence"/>
</dbReference>
<evidence type="ECO:0000313" key="1">
    <source>
        <dbReference type="EMBL" id="MBX0297454.1"/>
    </source>
</evidence>
<comment type="caution">
    <text evidence="1">The sequence shown here is derived from an EMBL/GenBank/DDBJ whole genome shotgun (WGS) entry which is preliminary data.</text>
</comment>
<name>A0AAW4PHP0_9EURY</name>
<keyword evidence="2" id="KW-1185">Reference proteome</keyword>
<dbReference type="AlphaFoldDB" id="A0AAW4PHP0"/>
<dbReference type="EMBL" id="RKLT01000020">
    <property type="protein sequence ID" value="MBX0297454.1"/>
    <property type="molecule type" value="Genomic_DNA"/>
</dbReference>
<evidence type="ECO:0000313" key="2">
    <source>
        <dbReference type="Proteomes" id="UP001430455"/>
    </source>
</evidence>
<gene>
    <name evidence="1" type="ORF">EGH23_21480</name>
</gene>
<sequence length="92" mass="10120">MAGAEPGLESVGDLCLMVLAGKYSNCAILDWNHWMTWVVGCEVAAGAVHTTGGVMVEEFSRVCGRIRTDVGELREMVVTAHQRNRKLIEEQE</sequence>
<protein>
    <submittedName>
        <fullName evidence="1">Uncharacterized protein</fullName>
    </submittedName>
</protein>
<reference evidence="1 2" key="1">
    <citation type="submission" date="2021-06" db="EMBL/GenBank/DDBJ databases">
        <title>Halomicroarcula sp. a new haloarchaeum isolated from saline soil.</title>
        <authorList>
            <person name="Duran-Viseras A."/>
            <person name="Sanchez-Porro C."/>
            <person name="Ventosa A."/>
        </authorList>
    </citation>
    <scope>NUCLEOTIDE SEQUENCE [LARGE SCALE GENOMIC DNA]</scope>
    <source>
        <strain evidence="1 2">F27</strain>
    </source>
</reference>
<proteinExistence type="predicted"/>
<organism evidence="1 2">
    <name type="scientific">Haloarcula nitratireducens</name>
    <dbReference type="NCBI Taxonomy" id="2487749"/>
    <lineage>
        <taxon>Archaea</taxon>
        <taxon>Methanobacteriati</taxon>
        <taxon>Methanobacteriota</taxon>
        <taxon>Stenosarchaea group</taxon>
        <taxon>Halobacteria</taxon>
        <taxon>Halobacteriales</taxon>
        <taxon>Haloarculaceae</taxon>
        <taxon>Haloarcula</taxon>
    </lineage>
</organism>